<evidence type="ECO:0000256" key="1">
    <source>
        <dbReference type="SAM" id="MobiDB-lite"/>
    </source>
</evidence>
<sequence length="105" mass="12113">MGVVKKLHFHVCRLHPNTEADFLKEYLIKNNIVNAEVTKLNSKFPDVYSSFKISVGENLKESILKPDLWPSGVLINRFFWNPSKVDDRPPSENQSDEKAQDFPKP</sequence>
<feature type="region of interest" description="Disordered" evidence="1">
    <location>
        <begin position="85"/>
        <end position="105"/>
    </location>
</feature>
<organism evidence="2">
    <name type="scientific">Photinus pyralis</name>
    <name type="common">Common eastern firefly</name>
    <name type="synonym">Lampyris pyralis</name>
    <dbReference type="NCBI Taxonomy" id="7054"/>
    <lineage>
        <taxon>Eukaryota</taxon>
        <taxon>Metazoa</taxon>
        <taxon>Ecdysozoa</taxon>
        <taxon>Arthropoda</taxon>
        <taxon>Hexapoda</taxon>
        <taxon>Insecta</taxon>
        <taxon>Pterygota</taxon>
        <taxon>Neoptera</taxon>
        <taxon>Endopterygota</taxon>
        <taxon>Coleoptera</taxon>
        <taxon>Polyphaga</taxon>
        <taxon>Elateriformia</taxon>
        <taxon>Elateroidea</taxon>
        <taxon>Lampyridae</taxon>
        <taxon>Lampyrinae</taxon>
        <taxon>Photinus</taxon>
    </lineage>
</organism>
<name>A0A1Y1LPE0_PHOPY</name>
<reference evidence="2" key="1">
    <citation type="journal article" date="2016" name="Sci. Rep.">
        <title>Molecular characterization of firefly nuptial gifts: a multi-omics approach sheds light on postcopulatory sexual selection.</title>
        <authorList>
            <person name="Al-Wathiqui N."/>
            <person name="Fallon T.R."/>
            <person name="South A."/>
            <person name="Weng J.K."/>
            <person name="Lewis S.M."/>
        </authorList>
    </citation>
    <scope>NUCLEOTIDE SEQUENCE</scope>
</reference>
<evidence type="ECO:0000313" key="2">
    <source>
        <dbReference type="EMBL" id="JAV74190.1"/>
    </source>
</evidence>
<dbReference type="AlphaFoldDB" id="A0A1Y1LPE0"/>
<protein>
    <submittedName>
        <fullName evidence="2">Uncharacterized protein</fullName>
    </submittedName>
</protein>
<proteinExistence type="predicted"/>
<dbReference type="EMBL" id="GEZM01053083">
    <property type="protein sequence ID" value="JAV74190.1"/>
    <property type="molecule type" value="Transcribed_RNA"/>
</dbReference>
<accession>A0A1Y1LPE0</accession>